<feature type="transmembrane region" description="Helical" evidence="1">
    <location>
        <begin position="67"/>
        <end position="85"/>
    </location>
</feature>
<keyword evidence="1" id="KW-1133">Transmembrane helix</keyword>
<proteinExistence type="predicted"/>
<comment type="caution">
    <text evidence="2">The sequence shown here is derived from an EMBL/GenBank/DDBJ whole genome shotgun (WGS) entry which is preliminary data.</text>
</comment>
<evidence type="ECO:0000313" key="2">
    <source>
        <dbReference type="EMBL" id="KAF1016660.1"/>
    </source>
</evidence>
<dbReference type="AlphaFoldDB" id="A0A833TU78"/>
<dbReference type="EMBL" id="WNDP01000204">
    <property type="protein sequence ID" value="KAF1016660.1"/>
    <property type="molecule type" value="Genomic_DNA"/>
</dbReference>
<feature type="transmembrane region" description="Helical" evidence="1">
    <location>
        <begin position="6"/>
        <end position="24"/>
    </location>
</feature>
<dbReference type="Proteomes" id="UP000490535">
    <property type="component" value="Unassembled WGS sequence"/>
</dbReference>
<evidence type="ECO:0000313" key="3">
    <source>
        <dbReference type="Proteomes" id="UP000490535"/>
    </source>
</evidence>
<organism evidence="2 3">
    <name type="scientific">Acinetobacter bereziniae</name>
    <name type="common">Acinetobacter genomosp. 10</name>
    <dbReference type="NCBI Taxonomy" id="106648"/>
    <lineage>
        <taxon>Bacteria</taxon>
        <taxon>Pseudomonadati</taxon>
        <taxon>Pseudomonadota</taxon>
        <taxon>Gammaproteobacteria</taxon>
        <taxon>Moraxellales</taxon>
        <taxon>Moraxellaceae</taxon>
        <taxon>Acinetobacter</taxon>
    </lineage>
</organism>
<gene>
    <name evidence="2" type="ORF">GAK29_04470</name>
</gene>
<name>A0A833TU78_ACIBZ</name>
<sequence length="153" mass="17179">MDIGYLIGLLIIPLAPPIVNLLTTKKIKGFKGRRNLRIKYIVICLIMIFAIILGGSSSNSGGSNTESIAIMITILVYFVCYKVLIKKAFSVSLFDYDSLEDYVKDLAKQYGVKYPIPPQQVFIFGNPPEIELFESIPDWADATKQYFIRVSST</sequence>
<keyword evidence="1" id="KW-0812">Transmembrane</keyword>
<reference evidence="3" key="1">
    <citation type="journal article" date="2020" name="MBio">
        <title>Horizontal gene transfer to a defensive symbiont with a reduced genome amongst a multipartite beetle microbiome.</title>
        <authorList>
            <person name="Waterworth S.C."/>
            <person name="Florez L.V."/>
            <person name="Rees E.R."/>
            <person name="Hertweck C."/>
            <person name="Kaltenpoth M."/>
            <person name="Kwan J.C."/>
        </authorList>
    </citation>
    <scope>NUCLEOTIDE SEQUENCE [LARGE SCALE GENOMIC DNA]</scope>
</reference>
<keyword evidence="1" id="KW-0472">Membrane</keyword>
<accession>A0A833TU78</accession>
<protein>
    <submittedName>
        <fullName evidence="2">Uncharacterized protein</fullName>
    </submittedName>
</protein>
<feature type="transmembrane region" description="Helical" evidence="1">
    <location>
        <begin position="36"/>
        <end position="55"/>
    </location>
</feature>
<evidence type="ECO:0000256" key="1">
    <source>
        <dbReference type="SAM" id="Phobius"/>
    </source>
</evidence>